<comment type="caution">
    <text evidence="7">The sequence shown here is derived from an EMBL/GenBank/DDBJ whole genome shotgun (WGS) entry which is preliminary data.</text>
</comment>
<dbReference type="InterPro" id="IPR029001">
    <property type="entry name" value="ITPase-like_fam"/>
</dbReference>
<keyword evidence="4 5" id="KW-0067">ATP-binding</keyword>
<dbReference type="SUPFAM" id="SSF52540">
    <property type="entry name" value="P-loop containing nucleoside triphosphate hydrolases"/>
    <property type="match status" value="1"/>
</dbReference>
<dbReference type="Proteomes" id="UP000280417">
    <property type="component" value="Unassembled WGS sequence"/>
</dbReference>
<keyword evidence="5 7" id="KW-0418">Kinase</keyword>
<comment type="pathway">
    <text evidence="5">Cofactor biosynthesis; coenzyme A biosynthesis; CoA from (R)-pantothenate: step 5/5.</text>
</comment>
<keyword evidence="3" id="KW-0378">Hydrolase</keyword>
<evidence type="ECO:0000313" key="7">
    <source>
        <dbReference type="EMBL" id="RLE10899.1"/>
    </source>
</evidence>
<dbReference type="InterPro" id="IPR002637">
    <property type="entry name" value="RdgB/HAM1"/>
</dbReference>
<keyword evidence="5 7" id="KW-0808">Transferase</keyword>
<keyword evidence="2 5" id="KW-0547">Nucleotide-binding</keyword>
<dbReference type="GO" id="GO:0005829">
    <property type="term" value="C:cytosol"/>
    <property type="evidence" value="ECO:0007669"/>
    <property type="project" value="TreeGrafter"/>
</dbReference>
<comment type="similarity">
    <text evidence="5">Belongs to the CoaE family.</text>
</comment>
<dbReference type="GO" id="GO:0004140">
    <property type="term" value="F:dephospho-CoA kinase activity"/>
    <property type="evidence" value="ECO:0007669"/>
    <property type="project" value="UniProtKB-UniRule"/>
</dbReference>
<evidence type="ECO:0000256" key="2">
    <source>
        <dbReference type="ARBA" id="ARBA00022741"/>
    </source>
</evidence>
<name>A0A662D9W8_UNCAE</name>
<dbReference type="PROSITE" id="PS51219">
    <property type="entry name" value="DPCK"/>
    <property type="match status" value="1"/>
</dbReference>
<dbReference type="EC" id="2.7.1.24" evidence="5 6"/>
<evidence type="ECO:0000256" key="5">
    <source>
        <dbReference type="HAMAP-Rule" id="MF_00376"/>
    </source>
</evidence>
<dbReference type="AlphaFoldDB" id="A0A662D9W8"/>
<evidence type="ECO:0000256" key="4">
    <source>
        <dbReference type="ARBA" id="ARBA00022840"/>
    </source>
</evidence>
<organism evidence="7 8">
    <name type="scientific">Aerophobetes bacterium</name>
    <dbReference type="NCBI Taxonomy" id="2030807"/>
    <lineage>
        <taxon>Bacteria</taxon>
        <taxon>Candidatus Aerophobota</taxon>
    </lineage>
</organism>
<evidence type="ECO:0000313" key="8">
    <source>
        <dbReference type="Proteomes" id="UP000280417"/>
    </source>
</evidence>
<protein>
    <recommendedName>
        <fullName evidence="5 6">Dephospho-CoA kinase</fullName>
        <ecNumber evidence="5 6">2.7.1.24</ecNumber>
    </recommendedName>
    <alternativeName>
        <fullName evidence="5">Dephosphocoenzyme A kinase</fullName>
    </alternativeName>
</protein>
<dbReference type="Pfam" id="PF01121">
    <property type="entry name" value="CoaE"/>
    <property type="match status" value="1"/>
</dbReference>
<keyword evidence="5" id="KW-0173">Coenzyme A biosynthesis</keyword>
<dbReference type="NCBIfam" id="TIGR00152">
    <property type="entry name" value="dephospho-CoA kinase"/>
    <property type="match status" value="1"/>
</dbReference>
<dbReference type="GO" id="GO:0005524">
    <property type="term" value="F:ATP binding"/>
    <property type="evidence" value="ECO:0007669"/>
    <property type="project" value="UniProtKB-UniRule"/>
</dbReference>
<dbReference type="CDD" id="cd00515">
    <property type="entry name" value="HAM1"/>
    <property type="match status" value="1"/>
</dbReference>
<dbReference type="CDD" id="cd02022">
    <property type="entry name" value="DPCK"/>
    <property type="match status" value="1"/>
</dbReference>
<evidence type="ECO:0000256" key="1">
    <source>
        <dbReference type="ARBA" id="ARBA00008023"/>
    </source>
</evidence>
<reference evidence="7 8" key="1">
    <citation type="submission" date="2018-06" db="EMBL/GenBank/DDBJ databases">
        <title>Extensive metabolic versatility and redundancy in microbially diverse, dynamic hydrothermal sediments.</title>
        <authorList>
            <person name="Dombrowski N."/>
            <person name="Teske A."/>
            <person name="Baker B.J."/>
        </authorList>
    </citation>
    <scope>NUCLEOTIDE SEQUENCE [LARGE SCALE GENOMIC DNA]</scope>
    <source>
        <strain evidence="7">B3_G15</strain>
    </source>
</reference>
<evidence type="ECO:0000256" key="6">
    <source>
        <dbReference type="NCBIfam" id="TIGR00152"/>
    </source>
</evidence>
<dbReference type="InterPro" id="IPR027417">
    <property type="entry name" value="P-loop_NTPase"/>
</dbReference>
<feature type="binding site" evidence="5">
    <location>
        <begin position="103"/>
        <end position="108"/>
    </location>
    <ligand>
        <name>ATP</name>
        <dbReference type="ChEBI" id="CHEBI:30616"/>
    </ligand>
</feature>
<dbReference type="EMBL" id="QMQA01000306">
    <property type="protein sequence ID" value="RLE10899.1"/>
    <property type="molecule type" value="Genomic_DNA"/>
</dbReference>
<dbReference type="GO" id="GO:0015937">
    <property type="term" value="P:coenzyme A biosynthetic process"/>
    <property type="evidence" value="ECO:0007669"/>
    <property type="project" value="UniProtKB-UniRule"/>
</dbReference>
<evidence type="ECO:0000256" key="3">
    <source>
        <dbReference type="ARBA" id="ARBA00022801"/>
    </source>
</evidence>
<comment type="function">
    <text evidence="5">Catalyzes the phosphorylation of the 3'-hydroxyl group of dephosphocoenzyme A to form coenzyme A.</text>
</comment>
<gene>
    <name evidence="5" type="primary">coaE</name>
    <name evidence="7" type="ORF">DRJ04_08965</name>
</gene>
<comment type="similarity">
    <text evidence="1">Belongs to the HAM1 NTPase family.</text>
</comment>
<sequence>MPYEKRGATFRCVMALADPRGKEMVVEGVCPGKITTFPRGKQGFGYDPIFQPEGLDKTFAEISLEEKNRISHRAKALLRIKEILEEVCQIQGKFLIGLTGNMGCGKTMVAKFLEKWGLKVINADKIGHMVLKRDDVKRKMVAIFGGGILNSEGEISRKKLRQIAATDKEKLTCLNKLLHPLIKKKIWNILKDYNGRIAVIEAALIFEANWDFFKDRIITVYCSKNKQMERLRKNTSFTPEEIKGLLRAQLPQEEKIKRADFVISNEAGLRELETNTRKVLDKILEEAECGR</sequence>
<accession>A0A662D9W8</accession>
<dbReference type="GO" id="GO:0009143">
    <property type="term" value="P:nucleoside triphosphate catabolic process"/>
    <property type="evidence" value="ECO:0007669"/>
    <property type="project" value="InterPro"/>
</dbReference>
<keyword evidence="5" id="KW-0963">Cytoplasm</keyword>
<dbReference type="Pfam" id="PF01725">
    <property type="entry name" value="Ham1p_like"/>
    <property type="match status" value="1"/>
</dbReference>
<dbReference type="PANTHER" id="PTHR11067:SF9">
    <property type="entry name" value="INOSINE TRIPHOSPHATE PYROPHOSPHATASE"/>
    <property type="match status" value="1"/>
</dbReference>
<dbReference type="Gene3D" id="3.90.950.10">
    <property type="match status" value="1"/>
</dbReference>
<dbReference type="UniPathway" id="UPA00241">
    <property type="reaction ID" value="UER00356"/>
</dbReference>
<dbReference type="GO" id="GO:0047429">
    <property type="term" value="F:nucleoside triphosphate diphosphatase activity"/>
    <property type="evidence" value="ECO:0007669"/>
    <property type="project" value="InterPro"/>
</dbReference>
<proteinExistence type="inferred from homology"/>
<dbReference type="PANTHER" id="PTHR11067">
    <property type="entry name" value="INOSINE TRIPHOSPHATE PYROPHOSPHATASE/HAM1 PROTEIN"/>
    <property type="match status" value="1"/>
</dbReference>
<dbReference type="HAMAP" id="MF_00376">
    <property type="entry name" value="Dephospho_CoA_kinase"/>
    <property type="match status" value="1"/>
</dbReference>
<comment type="subcellular location">
    <subcellularLocation>
        <location evidence="5">Cytoplasm</location>
    </subcellularLocation>
</comment>
<comment type="catalytic activity">
    <reaction evidence="5">
        <text>3'-dephospho-CoA + ATP = ADP + CoA + H(+)</text>
        <dbReference type="Rhea" id="RHEA:18245"/>
        <dbReference type="ChEBI" id="CHEBI:15378"/>
        <dbReference type="ChEBI" id="CHEBI:30616"/>
        <dbReference type="ChEBI" id="CHEBI:57287"/>
        <dbReference type="ChEBI" id="CHEBI:57328"/>
        <dbReference type="ChEBI" id="CHEBI:456216"/>
        <dbReference type="EC" id="2.7.1.24"/>
    </reaction>
</comment>
<dbReference type="SUPFAM" id="SSF52972">
    <property type="entry name" value="ITPase-like"/>
    <property type="match status" value="1"/>
</dbReference>
<dbReference type="Gene3D" id="3.40.50.300">
    <property type="entry name" value="P-loop containing nucleotide triphosphate hydrolases"/>
    <property type="match status" value="1"/>
</dbReference>
<dbReference type="InterPro" id="IPR001977">
    <property type="entry name" value="Depp_CoAkinase"/>
</dbReference>